<feature type="transmembrane region" description="Helical" evidence="2">
    <location>
        <begin position="142"/>
        <end position="161"/>
    </location>
</feature>
<accession>D1QSP4</accession>
<organism evidence="3 4">
    <name type="scientific">Segatella oris F0302</name>
    <dbReference type="NCBI Taxonomy" id="649760"/>
    <lineage>
        <taxon>Bacteria</taxon>
        <taxon>Pseudomonadati</taxon>
        <taxon>Bacteroidota</taxon>
        <taxon>Bacteroidia</taxon>
        <taxon>Bacteroidales</taxon>
        <taxon>Prevotellaceae</taxon>
        <taxon>Segatella</taxon>
    </lineage>
</organism>
<comment type="caution">
    <text evidence="3">The sequence shown here is derived from an EMBL/GenBank/DDBJ whole genome shotgun (WGS) entry which is preliminary data.</text>
</comment>
<keyword evidence="2" id="KW-0812">Transmembrane</keyword>
<keyword evidence="2" id="KW-0472">Membrane</keyword>
<keyword evidence="2" id="KW-1133">Transmembrane helix</keyword>
<proteinExistence type="predicted"/>
<name>D1QSP4_9BACT</name>
<feature type="transmembrane region" description="Helical" evidence="2">
    <location>
        <begin position="116"/>
        <end position="136"/>
    </location>
</feature>
<dbReference type="HOGENOM" id="CLU_996989_0_0_10"/>
<gene>
    <name evidence="3" type="ORF">HMPREF0971_02005</name>
</gene>
<dbReference type="EMBL" id="ACUZ02000034">
    <property type="protein sequence ID" value="EFB31725.1"/>
    <property type="molecule type" value="Genomic_DNA"/>
</dbReference>
<feature type="coiled-coil region" evidence="1">
    <location>
        <begin position="75"/>
        <end position="109"/>
    </location>
</feature>
<evidence type="ECO:0000313" key="3">
    <source>
        <dbReference type="EMBL" id="EFB31725.1"/>
    </source>
</evidence>
<dbReference type="STRING" id="649760.HMPREF0971_02005"/>
<dbReference type="AlphaFoldDB" id="D1QSP4"/>
<evidence type="ECO:0000256" key="1">
    <source>
        <dbReference type="SAM" id="Coils"/>
    </source>
</evidence>
<protein>
    <submittedName>
        <fullName evidence="3">Uncharacterized protein</fullName>
    </submittedName>
</protein>
<reference evidence="3 4" key="1">
    <citation type="submission" date="2009-11" db="EMBL/GenBank/DDBJ databases">
        <authorList>
            <person name="Weinstock G."/>
            <person name="Sodergren E."/>
            <person name="Clifton S."/>
            <person name="Fulton L."/>
            <person name="Fulton B."/>
            <person name="Courtney L."/>
            <person name="Fronick C."/>
            <person name="Harrison M."/>
            <person name="Strong C."/>
            <person name="Farmer C."/>
            <person name="Delahaunty K."/>
            <person name="Markovic C."/>
            <person name="Hall O."/>
            <person name="Minx P."/>
            <person name="Tomlinson C."/>
            <person name="Mitreva M."/>
            <person name="Nelson J."/>
            <person name="Hou S."/>
            <person name="Wollam A."/>
            <person name="Pepin K.H."/>
            <person name="Johnson M."/>
            <person name="Bhonagiri V."/>
            <person name="Nash W.E."/>
            <person name="Warren W."/>
            <person name="Chinwalla A."/>
            <person name="Mardis E.R."/>
            <person name="Wilson R.K."/>
        </authorList>
    </citation>
    <scope>NUCLEOTIDE SEQUENCE [LARGE SCALE GENOMIC DNA]</scope>
    <source>
        <strain evidence="3 4">F0302</strain>
    </source>
</reference>
<sequence length="279" mass="31962">MQSLLFLSDFSSAIELATTLNIAFVAVEYVKTYTKVLCDQVFDLKCFIQKTFAICISALPDQGTLSTIPHITINNHNADEMVEKLKRDCELLLEEIKKTKAKHESLVNEVCEAKNVSSISLFLFFVGVSGLLSLGFENQYPSIVRCFWSVLSFFSLIYCTIGWNTSEESKKRFLNFESLRHAIISFIVVFGISFVILFWSQNIDIFIQGIWSYLLPFSVLFSFSNFIVASVKIWRKARSTKDEIRRSQEEIVARCRDLRTKVESVISVNDLANDLYQTN</sequence>
<feature type="transmembrane region" description="Helical" evidence="2">
    <location>
        <begin position="182"/>
        <end position="199"/>
    </location>
</feature>
<evidence type="ECO:0000256" key="2">
    <source>
        <dbReference type="SAM" id="Phobius"/>
    </source>
</evidence>
<keyword evidence="1" id="KW-0175">Coiled coil</keyword>
<evidence type="ECO:0000313" key="4">
    <source>
        <dbReference type="Proteomes" id="UP000004079"/>
    </source>
</evidence>
<feature type="transmembrane region" description="Helical" evidence="2">
    <location>
        <begin position="205"/>
        <end position="228"/>
    </location>
</feature>
<dbReference type="Proteomes" id="UP000004079">
    <property type="component" value="Unassembled WGS sequence"/>
</dbReference>